<dbReference type="Gramene" id="mRNA:HanXRQr2_Chr13g0572101">
    <property type="protein sequence ID" value="CDS:HanXRQr2_Chr13g0572101.1"/>
    <property type="gene ID" value="HanXRQr2_Chr13g0572101"/>
</dbReference>
<comment type="caution">
    <text evidence="1">The sequence shown here is derived from an EMBL/GenBank/DDBJ whole genome shotgun (WGS) entry which is preliminary data.</text>
</comment>
<accession>A0A9K3EF99</accession>
<evidence type="ECO:0000313" key="2">
    <source>
        <dbReference type="Proteomes" id="UP000215914"/>
    </source>
</evidence>
<proteinExistence type="predicted"/>
<reference evidence="1" key="2">
    <citation type="submission" date="2020-06" db="EMBL/GenBank/DDBJ databases">
        <title>Helianthus annuus Genome sequencing and assembly Release 2.</title>
        <authorList>
            <person name="Gouzy J."/>
            <person name="Langlade N."/>
            <person name="Munos S."/>
        </authorList>
    </citation>
    <scope>NUCLEOTIDE SEQUENCE</scope>
    <source>
        <tissue evidence="1">Leaves</tissue>
    </source>
</reference>
<keyword evidence="2" id="KW-1185">Reference proteome</keyword>
<sequence length="59" mass="7107">MFLQYYSNSGKRFFKRDAFPSLPIRVKSTDDFFPKEMTFRLESPTPFDQKGRINRLKLI</sequence>
<dbReference type="EMBL" id="MNCJ02000328">
    <property type="protein sequence ID" value="KAF5772040.1"/>
    <property type="molecule type" value="Genomic_DNA"/>
</dbReference>
<organism evidence="1 2">
    <name type="scientific">Helianthus annuus</name>
    <name type="common">Common sunflower</name>
    <dbReference type="NCBI Taxonomy" id="4232"/>
    <lineage>
        <taxon>Eukaryota</taxon>
        <taxon>Viridiplantae</taxon>
        <taxon>Streptophyta</taxon>
        <taxon>Embryophyta</taxon>
        <taxon>Tracheophyta</taxon>
        <taxon>Spermatophyta</taxon>
        <taxon>Magnoliopsida</taxon>
        <taxon>eudicotyledons</taxon>
        <taxon>Gunneridae</taxon>
        <taxon>Pentapetalae</taxon>
        <taxon>asterids</taxon>
        <taxon>campanulids</taxon>
        <taxon>Asterales</taxon>
        <taxon>Asteraceae</taxon>
        <taxon>Asteroideae</taxon>
        <taxon>Heliantheae alliance</taxon>
        <taxon>Heliantheae</taxon>
        <taxon>Helianthus</taxon>
    </lineage>
</organism>
<dbReference type="Proteomes" id="UP000215914">
    <property type="component" value="Unassembled WGS sequence"/>
</dbReference>
<gene>
    <name evidence="1" type="ORF">HanXRQr2_Chr13g0572101</name>
</gene>
<name>A0A9K3EF99_HELAN</name>
<reference evidence="1" key="1">
    <citation type="journal article" date="2017" name="Nature">
        <title>The sunflower genome provides insights into oil metabolism, flowering and Asterid evolution.</title>
        <authorList>
            <person name="Badouin H."/>
            <person name="Gouzy J."/>
            <person name="Grassa C.J."/>
            <person name="Murat F."/>
            <person name="Staton S.E."/>
            <person name="Cottret L."/>
            <person name="Lelandais-Briere C."/>
            <person name="Owens G.L."/>
            <person name="Carrere S."/>
            <person name="Mayjonade B."/>
            <person name="Legrand L."/>
            <person name="Gill N."/>
            <person name="Kane N.C."/>
            <person name="Bowers J.E."/>
            <person name="Hubner S."/>
            <person name="Bellec A."/>
            <person name="Berard A."/>
            <person name="Berges H."/>
            <person name="Blanchet N."/>
            <person name="Boniface M.C."/>
            <person name="Brunel D."/>
            <person name="Catrice O."/>
            <person name="Chaidir N."/>
            <person name="Claudel C."/>
            <person name="Donnadieu C."/>
            <person name="Faraut T."/>
            <person name="Fievet G."/>
            <person name="Helmstetter N."/>
            <person name="King M."/>
            <person name="Knapp S.J."/>
            <person name="Lai Z."/>
            <person name="Le Paslier M.C."/>
            <person name="Lippi Y."/>
            <person name="Lorenzon L."/>
            <person name="Mandel J.R."/>
            <person name="Marage G."/>
            <person name="Marchand G."/>
            <person name="Marquand E."/>
            <person name="Bret-Mestries E."/>
            <person name="Morien E."/>
            <person name="Nambeesan S."/>
            <person name="Nguyen T."/>
            <person name="Pegot-Espagnet P."/>
            <person name="Pouilly N."/>
            <person name="Raftis F."/>
            <person name="Sallet E."/>
            <person name="Schiex T."/>
            <person name="Thomas J."/>
            <person name="Vandecasteele C."/>
            <person name="Vares D."/>
            <person name="Vear F."/>
            <person name="Vautrin S."/>
            <person name="Crespi M."/>
            <person name="Mangin B."/>
            <person name="Burke J.M."/>
            <person name="Salse J."/>
            <person name="Munos S."/>
            <person name="Vincourt P."/>
            <person name="Rieseberg L.H."/>
            <person name="Langlade N.B."/>
        </authorList>
    </citation>
    <scope>NUCLEOTIDE SEQUENCE</scope>
    <source>
        <tissue evidence="1">Leaves</tissue>
    </source>
</reference>
<evidence type="ECO:0000313" key="1">
    <source>
        <dbReference type="EMBL" id="KAF5772040.1"/>
    </source>
</evidence>
<protein>
    <submittedName>
        <fullName evidence="1">Uncharacterized protein</fullName>
    </submittedName>
</protein>
<dbReference type="AlphaFoldDB" id="A0A9K3EF99"/>